<keyword evidence="3" id="KW-0269">Exonuclease</keyword>
<dbReference type="SUPFAM" id="SSF50249">
    <property type="entry name" value="Nucleic acid-binding proteins"/>
    <property type="match status" value="1"/>
</dbReference>
<dbReference type="Proteomes" id="UP000236333">
    <property type="component" value="Unassembled WGS sequence"/>
</dbReference>
<proteinExistence type="predicted"/>
<dbReference type="GO" id="GO:0003723">
    <property type="term" value="F:RNA binding"/>
    <property type="evidence" value="ECO:0007669"/>
    <property type="project" value="InterPro"/>
</dbReference>
<dbReference type="OrthoDB" id="372421at2759"/>
<dbReference type="InterPro" id="IPR050180">
    <property type="entry name" value="RNR_Ribonuclease"/>
</dbReference>
<organism evidence="3 4">
    <name type="scientific">Tetrabaena socialis</name>
    <dbReference type="NCBI Taxonomy" id="47790"/>
    <lineage>
        <taxon>Eukaryota</taxon>
        <taxon>Viridiplantae</taxon>
        <taxon>Chlorophyta</taxon>
        <taxon>core chlorophytes</taxon>
        <taxon>Chlorophyceae</taxon>
        <taxon>CS clade</taxon>
        <taxon>Chlamydomonadales</taxon>
        <taxon>Tetrabaenaceae</taxon>
        <taxon>Tetrabaena</taxon>
    </lineage>
</organism>
<dbReference type="PANTHER" id="PTHR23355">
    <property type="entry name" value="RIBONUCLEASE"/>
    <property type="match status" value="1"/>
</dbReference>
<dbReference type="GO" id="GO:0006402">
    <property type="term" value="P:mRNA catabolic process"/>
    <property type="evidence" value="ECO:0007669"/>
    <property type="project" value="TreeGrafter"/>
</dbReference>
<dbReference type="EMBL" id="PGGS01005778">
    <property type="protein sequence ID" value="PNG62021.1"/>
    <property type="molecule type" value="Genomic_DNA"/>
</dbReference>
<feature type="non-terminal residue" evidence="3">
    <location>
        <position position="137"/>
    </location>
</feature>
<keyword evidence="4" id="KW-1185">Reference proteome</keyword>
<keyword evidence="3" id="KW-0378">Hydrolase</keyword>
<reference evidence="3 4" key="1">
    <citation type="journal article" date="2017" name="Mol. Biol. Evol.">
        <title>The 4-celled Tetrabaena socialis nuclear genome reveals the essential components for genetic control of cell number at the origin of multicellularity in the volvocine lineage.</title>
        <authorList>
            <person name="Featherston J."/>
            <person name="Arakaki Y."/>
            <person name="Hanschen E.R."/>
            <person name="Ferris P.J."/>
            <person name="Michod R.E."/>
            <person name="Olson B.J.S.C."/>
            <person name="Nozaki H."/>
            <person name="Durand P.M."/>
        </authorList>
    </citation>
    <scope>NUCLEOTIDE SEQUENCE [LARGE SCALE GENOMIC DNA]</scope>
    <source>
        <strain evidence="3 4">NIES-571</strain>
    </source>
</reference>
<dbReference type="GO" id="GO:0000175">
    <property type="term" value="F:3'-5'-RNA exonuclease activity"/>
    <property type="evidence" value="ECO:0007669"/>
    <property type="project" value="TreeGrafter"/>
</dbReference>
<protein>
    <recommendedName>
        <fullName evidence="1">DIS3-like exonuclease 1</fullName>
    </recommendedName>
</protein>
<evidence type="ECO:0000313" key="4">
    <source>
        <dbReference type="Proteomes" id="UP000236333"/>
    </source>
</evidence>
<feature type="domain" description="RNB" evidence="2">
    <location>
        <begin position="3"/>
        <end position="137"/>
    </location>
</feature>
<evidence type="ECO:0000256" key="1">
    <source>
        <dbReference type="ARBA" id="ARBA00016366"/>
    </source>
</evidence>
<evidence type="ECO:0000313" key="3">
    <source>
        <dbReference type="EMBL" id="PNG62021.1"/>
    </source>
</evidence>
<evidence type="ECO:0000259" key="2">
    <source>
        <dbReference type="Pfam" id="PF00773"/>
    </source>
</evidence>
<name>A0A2J7WES5_9CHLO</name>
<keyword evidence="3" id="KW-0540">Nuclease</keyword>
<comment type="caution">
    <text evidence="3">The sequence shown here is derived from an EMBL/GenBank/DDBJ whole genome shotgun (WGS) entry which is preliminary data.</text>
</comment>
<gene>
    <name evidence="3" type="ORF">TSOC_015494</name>
</gene>
<accession>A0A2J7WES5</accession>
<dbReference type="Pfam" id="PF00773">
    <property type="entry name" value="RNB"/>
    <property type="match status" value="1"/>
</dbReference>
<dbReference type="PANTHER" id="PTHR23355:SF30">
    <property type="entry name" value="DIS3-LIKE EXONUCLEASE 1"/>
    <property type="match status" value="1"/>
</dbReference>
<dbReference type="AlphaFoldDB" id="A0A2J7WES5"/>
<sequence>MDVVAEMMIAANGAVAQRIAAAYPGAALLRHHPPPRAQAFEQIRPLLEGSGLGGGGAIDGPPVDSSSNVSVAAALARACAAAAASDPAAATLIKSLATRAMSEAQYSSAGTTPPGTAQSYHYGLALQYYTHFTSPIR</sequence>
<dbReference type="InterPro" id="IPR012340">
    <property type="entry name" value="NA-bd_OB-fold"/>
</dbReference>
<dbReference type="InterPro" id="IPR001900">
    <property type="entry name" value="RNase_II/R"/>
</dbReference>